<feature type="coiled-coil region" evidence="1">
    <location>
        <begin position="229"/>
        <end position="256"/>
    </location>
</feature>
<keyword evidence="1" id="KW-0175">Coiled coil</keyword>
<dbReference type="EMBL" id="KF900485">
    <property type="protein sequence ID" value="AIE96637.1"/>
    <property type="molecule type" value="Genomic_DNA"/>
</dbReference>
<evidence type="ECO:0000256" key="1">
    <source>
        <dbReference type="SAM" id="Coils"/>
    </source>
</evidence>
<dbReference type="AlphaFoldDB" id="A0A075G4B7"/>
<proteinExistence type="predicted"/>
<protein>
    <submittedName>
        <fullName evidence="2">Uncharacterized protein</fullName>
    </submittedName>
</protein>
<accession>A0A075G4B7</accession>
<name>A0A075G4B7_9EURY</name>
<evidence type="ECO:0000313" key="2">
    <source>
        <dbReference type="EMBL" id="AIE96637.1"/>
    </source>
</evidence>
<sequence>MLKRGQEKNAPEIFKQFSRRLSLIIKQLFSKTGSFSPENSLTVEQLAFTHSLQLYDIKSVMRLAANYDVNKGLKVVLPGIEKSYRSLMVIPQLKSFTKNSKEFSALDAYKSQLEKSLSEVLDCYIEDLYEEDILAEKMIVVSAVTESVKKNFFIDRLSTLFSSNYRVYLMLKNRYFLHRLKRSGNNSTFNELQKSRLLDLTSKLHKAQGSSLVELKENTDFRVIEYLVKEQISKNLEKLSVESEFIEKRIEGKTQKISLTKSEQNEQTVATKPLSVSKSKEAMNISFETAIHEHSKESVSAFEELCETYSEPLEKLSSSIGPVPECSSPYFRSRVEEYRDDFANYFRKLHGGDSQVNAAAHNFTLELLTQRGKEYHSAERWGVIPKSSHQNQSIYFRTTEHGAAVLDRKAEWNMLMHARMPFIFNVPLEKTRVVNIAKDKLFIFQIGTAFFDQNHQNKLDQYPDVFYKLMFGGHLLANKNAVVYADEEPYFTTTLEQMWNCRGLVYLLLIAMSQRFAIEMSSTMQDFIVEVLPETIQVNGLITASDSFPEVHNLEEVI</sequence>
<organism evidence="2">
    <name type="scientific">uncultured marine group II/III euryarchaeote AD1000_85_G06</name>
    <dbReference type="NCBI Taxonomy" id="1457815"/>
    <lineage>
        <taxon>Archaea</taxon>
        <taxon>Methanobacteriati</taxon>
        <taxon>Methanobacteriota</taxon>
        <taxon>environmental samples</taxon>
    </lineage>
</organism>
<reference evidence="2" key="1">
    <citation type="journal article" date="2014" name="Genome Biol. Evol.">
        <title>Pangenome evidence for extensive interdomain horizontal transfer affecting lineage core and shell genes in uncultured planktonic thaumarchaeota and euryarchaeota.</title>
        <authorList>
            <person name="Deschamps P."/>
            <person name="Zivanovic Y."/>
            <person name="Moreira D."/>
            <person name="Rodriguez-Valera F."/>
            <person name="Lopez-Garcia P."/>
        </authorList>
    </citation>
    <scope>NUCLEOTIDE SEQUENCE</scope>
</reference>